<comment type="caution">
    <text evidence="1">The sequence shown here is derived from an EMBL/GenBank/DDBJ whole genome shotgun (WGS) entry which is preliminary data.</text>
</comment>
<reference evidence="1 2" key="1">
    <citation type="submission" date="2019-06" db="EMBL/GenBank/DDBJ databases">
        <title>A novel bacterium of genus Amaricoccus, isolated from marine sediment.</title>
        <authorList>
            <person name="Huang H."/>
            <person name="Mo K."/>
            <person name="Hu Y."/>
        </authorList>
    </citation>
    <scope>NUCLEOTIDE SEQUENCE [LARGE SCALE GENOMIC DNA]</scope>
    <source>
        <strain evidence="1 2">HB172011</strain>
    </source>
</reference>
<evidence type="ECO:0000313" key="2">
    <source>
        <dbReference type="Proteomes" id="UP000319255"/>
    </source>
</evidence>
<evidence type="ECO:0000313" key="1">
    <source>
        <dbReference type="EMBL" id="TPE53046.1"/>
    </source>
</evidence>
<organism evidence="1 2">
    <name type="scientific">Amaricoccus solimangrovi</name>
    <dbReference type="NCBI Taxonomy" id="2589815"/>
    <lineage>
        <taxon>Bacteria</taxon>
        <taxon>Pseudomonadati</taxon>
        <taxon>Pseudomonadota</taxon>
        <taxon>Alphaproteobacteria</taxon>
        <taxon>Rhodobacterales</taxon>
        <taxon>Paracoccaceae</taxon>
        <taxon>Amaricoccus</taxon>
    </lineage>
</organism>
<proteinExistence type="predicted"/>
<dbReference type="AlphaFoldDB" id="A0A501X126"/>
<dbReference type="RefSeq" id="WP_140452667.1">
    <property type="nucleotide sequence ID" value="NZ_VFRP01000002.1"/>
</dbReference>
<accession>A0A501X126</accession>
<name>A0A501X126_9RHOB</name>
<dbReference type="Proteomes" id="UP000319255">
    <property type="component" value="Unassembled WGS sequence"/>
</dbReference>
<gene>
    <name evidence="1" type="ORF">FJM51_03200</name>
</gene>
<keyword evidence="2" id="KW-1185">Reference proteome</keyword>
<protein>
    <submittedName>
        <fullName evidence="1">Uncharacterized protein</fullName>
    </submittedName>
</protein>
<dbReference type="EMBL" id="VFRP01000002">
    <property type="protein sequence ID" value="TPE53046.1"/>
    <property type="molecule type" value="Genomic_DNA"/>
</dbReference>
<sequence>MASEDEPVGMIIVCAGPPVCGLEGDEAVEAANRGCPHCKRLAIYDDGEEVDQTIKGGRA</sequence>